<proteinExistence type="predicted"/>
<accession>A0A148KKC0</accession>
<evidence type="ECO:0000256" key="1">
    <source>
        <dbReference type="SAM" id="MobiDB-lite"/>
    </source>
</evidence>
<protein>
    <recommendedName>
        <fullName evidence="3">Transposase IS4-like domain-containing protein</fullName>
    </recommendedName>
</protein>
<dbReference type="SUPFAM" id="SSF53098">
    <property type="entry name" value="Ribonuclease H-like"/>
    <property type="match status" value="1"/>
</dbReference>
<dbReference type="PANTHER" id="PTHR35404:SF8">
    <property type="entry name" value="TRANSPOSASE OF TN10"/>
    <property type="match status" value="1"/>
</dbReference>
<dbReference type="EMBL" id="LSNE01000020">
    <property type="protein sequence ID" value="KXI26711.1"/>
    <property type="molecule type" value="Genomic_DNA"/>
</dbReference>
<name>A0A148KKC0_9ALTE</name>
<sequence>MLKCMMGETVKPIIVTDAGFKVPWFRQVSKLGWDFVGRTRQPNTFSLDDEESWTNITDLFDKATATPKGFNGHITKNNPLACRLVLYKQAAKGRHNVNRDGIPKKSGTSKTHSKGGKEPWLLSTSLKMNSKLPKQAVAIYRTRMQIEEEFRDLKSRLYGLGFEHNKSKLLRRLTLLILIATLACLIALLIGLTVVCAGLNRRYQANTIKNKRVLSFQFIGRRIIQDPHITLVEQHLHDAIEKLKKGIQMTCTDVQ</sequence>
<dbReference type="InterPro" id="IPR047658">
    <property type="entry name" value="IS4-like_transpos"/>
</dbReference>
<dbReference type="GO" id="GO:0003677">
    <property type="term" value="F:DNA binding"/>
    <property type="evidence" value="ECO:0007669"/>
    <property type="project" value="InterPro"/>
</dbReference>
<evidence type="ECO:0000313" key="5">
    <source>
        <dbReference type="Proteomes" id="UP000070299"/>
    </source>
</evidence>
<dbReference type="NCBIfam" id="NF033591">
    <property type="entry name" value="transpos_IS4_2"/>
    <property type="match status" value="1"/>
</dbReference>
<keyword evidence="2" id="KW-0812">Transmembrane</keyword>
<dbReference type="GO" id="GO:0006313">
    <property type="term" value="P:DNA transposition"/>
    <property type="evidence" value="ECO:0007669"/>
    <property type="project" value="InterPro"/>
</dbReference>
<dbReference type="Proteomes" id="UP000070299">
    <property type="component" value="Unassembled WGS sequence"/>
</dbReference>
<feature type="transmembrane region" description="Helical" evidence="2">
    <location>
        <begin position="173"/>
        <end position="195"/>
    </location>
</feature>
<reference evidence="5" key="1">
    <citation type="submission" date="2016-02" db="EMBL/GenBank/DDBJ databases">
        <authorList>
            <person name="Schultz-Johansen M."/>
            <person name="Glaring M.A."/>
            <person name="Bech P.K."/>
            <person name="Stougaard P."/>
        </authorList>
    </citation>
    <scope>NUCLEOTIDE SEQUENCE [LARGE SCALE GENOMIC DNA]</scope>
    <source>
        <strain evidence="5">S66</strain>
    </source>
</reference>
<evidence type="ECO:0000313" key="4">
    <source>
        <dbReference type="EMBL" id="KXI26711.1"/>
    </source>
</evidence>
<evidence type="ECO:0000259" key="3">
    <source>
        <dbReference type="Pfam" id="PF01609"/>
    </source>
</evidence>
<comment type="caution">
    <text evidence="4">The sequence shown here is derived from an EMBL/GenBank/DDBJ whole genome shotgun (WGS) entry which is preliminary data.</text>
</comment>
<feature type="region of interest" description="Disordered" evidence="1">
    <location>
        <begin position="97"/>
        <end position="118"/>
    </location>
</feature>
<dbReference type="Pfam" id="PF01609">
    <property type="entry name" value="DDE_Tnp_1"/>
    <property type="match status" value="1"/>
</dbReference>
<dbReference type="PANTHER" id="PTHR35404">
    <property type="entry name" value="TRANSPOSASE OF TN10"/>
    <property type="match status" value="1"/>
</dbReference>
<dbReference type="Gene3D" id="3.90.350.10">
    <property type="entry name" value="Transposase Inhibitor Protein From Tn5, Chain A, domain 1"/>
    <property type="match status" value="1"/>
</dbReference>
<dbReference type="GO" id="GO:0004803">
    <property type="term" value="F:transposase activity"/>
    <property type="evidence" value="ECO:0007669"/>
    <property type="project" value="InterPro"/>
</dbReference>
<evidence type="ECO:0000256" key="2">
    <source>
        <dbReference type="SAM" id="Phobius"/>
    </source>
</evidence>
<keyword evidence="2" id="KW-0472">Membrane</keyword>
<keyword evidence="2" id="KW-1133">Transmembrane helix</keyword>
<feature type="domain" description="Transposase IS4-like" evidence="3">
    <location>
        <begin position="11"/>
        <end position="183"/>
    </location>
</feature>
<dbReference type="InterPro" id="IPR002559">
    <property type="entry name" value="Transposase_11"/>
</dbReference>
<dbReference type="InterPro" id="IPR012337">
    <property type="entry name" value="RNaseH-like_sf"/>
</dbReference>
<dbReference type="STRING" id="1799789.AX660_02745"/>
<keyword evidence="5" id="KW-1185">Reference proteome</keyword>
<dbReference type="AlphaFoldDB" id="A0A148KKC0"/>
<gene>
    <name evidence="4" type="ORF">AX660_02745</name>
</gene>
<organism evidence="4 5">
    <name type="scientific">Paraglaciecola hydrolytica</name>
    <dbReference type="NCBI Taxonomy" id="1799789"/>
    <lineage>
        <taxon>Bacteria</taxon>
        <taxon>Pseudomonadati</taxon>
        <taxon>Pseudomonadota</taxon>
        <taxon>Gammaproteobacteria</taxon>
        <taxon>Alteromonadales</taxon>
        <taxon>Alteromonadaceae</taxon>
        <taxon>Paraglaciecola</taxon>
    </lineage>
</organism>